<feature type="region of interest" description="Disordered" evidence="1">
    <location>
        <begin position="257"/>
        <end position="325"/>
    </location>
</feature>
<sequence>MSIPSHNKSYNGNIFTPSSYMNSANANSGIPISTSATHPGLQYLQAYQSQPQQQQPPLLHPQQTTQDYYTTSSSSNNTLSSGSASSTAPTSIADMPLPGQQQSQQNQQRFNQTTTKTIIPQMISGTGASSNPPMPLDPNITTKFTNNDIQILRQLLIAGEKYKWKQITKEINSSTNHTQHVMAAISKNQQHLQQFQHLRQNSMTSHNYQHQQLQHQHMQQQQQQQQTHQHHLQQQQMHQQQLSYGFQQPSHLQNNNIMHKSTSLNSPYMSNSMPTTTIPPHRTQNNIPHHAMSTSISSHSNSNSHSQPAAATTSSATHAPPNPVPLKNVSPTFVMKQYQQLLGLPNNSVYFGTLGSSLPYVIAANGWNDIDQEAYNYPFNMDEEE</sequence>
<protein>
    <submittedName>
        <fullName evidence="2">Uncharacterized protein</fullName>
    </submittedName>
</protein>
<dbReference type="EMBL" id="JABWAB010000006">
    <property type="protein sequence ID" value="KAF6048684.1"/>
    <property type="molecule type" value="Genomic_DNA"/>
</dbReference>
<reference evidence="2" key="1">
    <citation type="submission" date="2020-03" db="EMBL/GenBank/DDBJ databases">
        <title>FDA dAtabase for Regulatory Grade micrObial Sequences (FDA-ARGOS): Supporting development and validation of Infectious Disease Dx tests.</title>
        <authorList>
            <person name="Campos J."/>
            <person name="Goldberg B."/>
            <person name="Tallon L."/>
            <person name="Sadzewicz L."/>
            <person name="Vavikolanu K."/>
            <person name="Mehta A."/>
            <person name="Aluvathingal J."/>
            <person name="Nadendla S."/>
            <person name="Nandy P."/>
            <person name="Geyer C."/>
            <person name="Yan Y."/>
            <person name="Sichtig H."/>
        </authorList>
    </citation>
    <scope>NUCLEOTIDE SEQUENCE [LARGE SCALE GENOMIC DNA]</scope>
    <source>
        <strain evidence="2">FDAARGOS_652</strain>
    </source>
</reference>
<feature type="compositionally biased region" description="Low complexity" evidence="1">
    <location>
        <begin position="49"/>
        <end position="91"/>
    </location>
</feature>
<organism evidence="2 3">
    <name type="scientific">Candida parapsilosis</name>
    <name type="common">Yeast</name>
    <dbReference type="NCBI Taxonomy" id="5480"/>
    <lineage>
        <taxon>Eukaryota</taxon>
        <taxon>Fungi</taxon>
        <taxon>Dikarya</taxon>
        <taxon>Ascomycota</taxon>
        <taxon>Saccharomycotina</taxon>
        <taxon>Pichiomycetes</taxon>
        <taxon>Debaryomycetaceae</taxon>
        <taxon>Candida/Lodderomyces clade</taxon>
        <taxon>Candida</taxon>
    </lineage>
</organism>
<evidence type="ECO:0000313" key="2">
    <source>
        <dbReference type="EMBL" id="KAF6048684.1"/>
    </source>
</evidence>
<comment type="caution">
    <text evidence="2">The sequence shown here is derived from an EMBL/GenBank/DDBJ whole genome shotgun (WGS) entry which is preliminary data.</text>
</comment>
<feature type="compositionally biased region" description="Low complexity" evidence="1">
    <location>
        <begin position="100"/>
        <end position="111"/>
    </location>
</feature>
<feature type="compositionally biased region" description="Low complexity" evidence="1">
    <location>
        <begin position="213"/>
        <end position="241"/>
    </location>
</feature>
<dbReference type="Proteomes" id="UP000590412">
    <property type="component" value="Unassembled WGS sequence"/>
</dbReference>
<feature type="region of interest" description="Disordered" evidence="1">
    <location>
        <begin position="213"/>
        <end position="243"/>
    </location>
</feature>
<evidence type="ECO:0000256" key="1">
    <source>
        <dbReference type="SAM" id="MobiDB-lite"/>
    </source>
</evidence>
<feature type="region of interest" description="Disordered" evidence="1">
    <location>
        <begin position="49"/>
        <end position="111"/>
    </location>
</feature>
<evidence type="ECO:0000313" key="3">
    <source>
        <dbReference type="Proteomes" id="UP000590412"/>
    </source>
</evidence>
<accession>A0A8X7NL34</accession>
<gene>
    <name evidence="2" type="ORF">FOB60_004068</name>
</gene>
<proteinExistence type="predicted"/>
<dbReference type="AlphaFoldDB" id="A0A8X7NL34"/>
<feature type="compositionally biased region" description="Polar residues" evidence="1">
    <location>
        <begin position="257"/>
        <end position="287"/>
    </location>
</feature>
<feature type="compositionally biased region" description="Low complexity" evidence="1">
    <location>
        <begin position="293"/>
        <end position="319"/>
    </location>
</feature>
<name>A0A8X7NL34_CANPA</name>